<name>A0A1J3DQ52_NOCCA</name>
<accession>A0A1J3DQ52</accession>
<gene>
    <name evidence="1" type="ORF">GA_TR5662_c7_g1_i1_g.18574</name>
</gene>
<dbReference type="AlphaFoldDB" id="A0A1J3DQ52"/>
<dbReference type="InterPro" id="IPR013083">
    <property type="entry name" value="Znf_RING/FYVE/PHD"/>
</dbReference>
<reference evidence="1" key="1">
    <citation type="submission" date="2016-07" db="EMBL/GenBank/DDBJ databases">
        <title>De novo transcriptome assembly of four accessions of the metal hyperaccumulator plant Noccaea caerulescens.</title>
        <authorList>
            <person name="Blande D."/>
            <person name="Halimaa P."/>
            <person name="Tervahauta A.I."/>
            <person name="Aarts M.G."/>
            <person name="Karenlampi S.O."/>
        </authorList>
    </citation>
    <scope>NUCLEOTIDE SEQUENCE</scope>
</reference>
<dbReference type="Gene3D" id="3.30.40.10">
    <property type="entry name" value="Zinc/RING finger domain, C3HC4 (zinc finger)"/>
    <property type="match status" value="1"/>
</dbReference>
<dbReference type="EMBL" id="GEVI01010247">
    <property type="protein sequence ID" value="JAU22073.1"/>
    <property type="molecule type" value="Transcribed_RNA"/>
</dbReference>
<sequence>MADIFQDNVAGISTAPMNESIARTTNLLGIGVDRAFFLLLQYRWNEDQLRRDLSCLEKAAILLNRSVEPLLESQSRNGTCVRCLEYTWCERLSCHDLVCRQCIDDHVQEQITARTLTISCPNEFCGCYLNPSSLEELISVELQLDYTQVVMDDFIAQTRIPRRHPIEYIGQGLGFLWNNKKKFFDCGVIAAGAVGALKLNNWRKENPRTWAVIVIILKQVKDGECPTDFKFWFKCFLKAKFGFGK</sequence>
<organism evidence="1">
    <name type="scientific">Noccaea caerulescens</name>
    <name type="common">Alpine penny-cress</name>
    <name type="synonym">Thlaspi caerulescens</name>
    <dbReference type="NCBI Taxonomy" id="107243"/>
    <lineage>
        <taxon>Eukaryota</taxon>
        <taxon>Viridiplantae</taxon>
        <taxon>Streptophyta</taxon>
        <taxon>Embryophyta</taxon>
        <taxon>Tracheophyta</taxon>
        <taxon>Spermatophyta</taxon>
        <taxon>Magnoliopsida</taxon>
        <taxon>eudicotyledons</taxon>
        <taxon>Gunneridae</taxon>
        <taxon>Pentapetalae</taxon>
        <taxon>rosids</taxon>
        <taxon>malvids</taxon>
        <taxon>Brassicales</taxon>
        <taxon>Brassicaceae</taxon>
        <taxon>Coluteocarpeae</taxon>
        <taxon>Noccaea</taxon>
    </lineage>
</organism>
<proteinExistence type="predicted"/>
<evidence type="ECO:0000313" key="1">
    <source>
        <dbReference type="EMBL" id="JAU22073.1"/>
    </source>
</evidence>
<dbReference type="SUPFAM" id="SSF57850">
    <property type="entry name" value="RING/U-box"/>
    <property type="match status" value="1"/>
</dbReference>
<protein>
    <submittedName>
        <fullName evidence="1">Uncharacterized protein</fullName>
    </submittedName>
</protein>